<feature type="domain" description="SH3b" evidence="4">
    <location>
        <begin position="104"/>
        <end position="167"/>
    </location>
</feature>
<dbReference type="InterPro" id="IPR052354">
    <property type="entry name" value="Cell_Wall_Dynamics_Protein"/>
</dbReference>
<dbReference type="PROSITE" id="PS51781">
    <property type="entry name" value="SH3B"/>
    <property type="match status" value="5"/>
</dbReference>
<dbReference type="PIRSF" id="PIRSF037846">
    <property type="entry name" value="Autolysin_YrvJ_prd"/>
    <property type="match status" value="1"/>
</dbReference>
<evidence type="ECO:0000259" key="4">
    <source>
        <dbReference type="PROSITE" id="PS51781"/>
    </source>
</evidence>
<dbReference type="Pfam" id="PF08239">
    <property type="entry name" value="SH3_3"/>
    <property type="match status" value="5"/>
</dbReference>
<dbReference type="Gene3D" id="2.30.30.40">
    <property type="entry name" value="SH3 Domains"/>
    <property type="match status" value="5"/>
</dbReference>
<accession>A0ABS2QUN1</accession>
<reference evidence="5 6" key="1">
    <citation type="submission" date="2021-01" db="EMBL/GenBank/DDBJ databases">
        <title>Genomic Encyclopedia of Type Strains, Phase IV (KMG-IV): sequencing the most valuable type-strain genomes for metagenomic binning, comparative biology and taxonomic classification.</title>
        <authorList>
            <person name="Goeker M."/>
        </authorList>
    </citation>
    <scope>NUCLEOTIDE SEQUENCE [LARGE SCALE GENOMIC DNA]</scope>
    <source>
        <strain evidence="5 6">DSM 104297</strain>
    </source>
</reference>
<feature type="domain" description="SH3b" evidence="4">
    <location>
        <begin position="338"/>
        <end position="401"/>
    </location>
</feature>
<keyword evidence="6" id="KW-1185">Reference proteome</keyword>
<dbReference type="PANTHER" id="PTHR34408">
    <property type="entry name" value="FAMILY PROTEIN, PUTATIVE-RELATED"/>
    <property type="match status" value="1"/>
</dbReference>
<keyword evidence="1 5" id="KW-0378">Hydrolase</keyword>
<keyword evidence="3" id="KW-0732">Signal</keyword>
<evidence type="ECO:0000256" key="3">
    <source>
        <dbReference type="SAM" id="SignalP"/>
    </source>
</evidence>
<gene>
    <name evidence="5" type="ORF">JOC83_001040</name>
</gene>
<sequence length="596" mass="63839">MAKKALMYSVCCSAVLSSLIVQASPTVAAPTQATVKANTLNVRSEPSTKGTIIGKIQKNTRVEIKNEKDGWSHVVYQGKAGWISSTYVQKQNVTSTTAPSQSTLASAVVNASTLNVRSTPSTNGPILTKLPRNTKVTILSIKGEWSQILTSSNQVGWVASQYVKGTSQAVQPATPSSSNTGSSLEVKVVTASSLNVRSSASTSGQVLTKVTRNTKVTVLSVKGEWSQVRTSNNQVGWVANQYLASTNSQPTQPALPVPNPESEEAKIVSASSLNVRSVPSTNGQILMSLLKNTEVHVLKVEGDWTRIKTKDNRIGWVASQYLIAKQTTSQPNEPSEQAKIAFVNASSLNVRAVPSINGNVLASLPNQTEVYVMKANGNWTQIKTKNNQIGWVASQYLTTSNPVVTPTPNPVSSPFLKGETIVLDAGHGGKDPGAVANGISEKDVTMGVIKHVQQMLLSAGVNVIMTRSNDTYPTLGGRVDVANKNKADLFISIHVNAGPPSAQGAETFYDSSRNPRSEEGKKLAEEIQRQLVSLVGMKDRKVKAAGFQVIKYTNMPSVLVELGFVTNASDAKKLATQQELYAQAIVNGIIMYYEKQ</sequence>
<feature type="chain" id="PRO_5047292169" evidence="3">
    <location>
        <begin position="24"/>
        <end position="596"/>
    </location>
</feature>
<keyword evidence="2" id="KW-0961">Cell wall biogenesis/degradation</keyword>
<dbReference type="SUPFAM" id="SSF53187">
    <property type="entry name" value="Zn-dependent exopeptidases"/>
    <property type="match status" value="1"/>
</dbReference>
<dbReference type="EC" id="3.5.1.28" evidence="5"/>
<dbReference type="InterPro" id="IPR036028">
    <property type="entry name" value="SH3-like_dom_sf"/>
</dbReference>
<dbReference type="RefSeq" id="WP_205184664.1">
    <property type="nucleotide sequence ID" value="NZ_JAFBFC010000001.1"/>
</dbReference>
<proteinExistence type="predicted"/>
<feature type="domain" description="SH3b" evidence="4">
    <location>
        <begin position="263"/>
        <end position="326"/>
    </location>
</feature>
<dbReference type="CDD" id="cd02696">
    <property type="entry name" value="MurNAc-LAA"/>
    <property type="match status" value="1"/>
</dbReference>
<dbReference type="SUPFAM" id="SSF50044">
    <property type="entry name" value="SH3-domain"/>
    <property type="match status" value="1"/>
</dbReference>
<name>A0ABS2QUN1_9BACI</name>
<organism evidence="5 6">
    <name type="scientific">Priestia iocasae</name>
    <dbReference type="NCBI Taxonomy" id="2291674"/>
    <lineage>
        <taxon>Bacteria</taxon>
        <taxon>Bacillati</taxon>
        <taxon>Bacillota</taxon>
        <taxon>Bacilli</taxon>
        <taxon>Bacillales</taxon>
        <taxon>Bacillaceae</taxon>
        <taxon>Priestia</taxon>
    </lineage>
</organism>
<feature type="signal peptide" evidence="3">
    <location>
        <begin position="1"/>
        <end position="23"/>
    </location>
</feature>
<dbReference type="Proteomes" id="UP000809829">
    <property type="component" value="Unassembled WGS sequence"/>
</dbReference>
<evidence type="ECO:0000313" key="6">
    <source>
        <dbReference type="Proteomes" id="UP000809829"/>
    </source>
</evidence>
<dbReference type="EMBL" id="JAFBFC010000001">
    <property type="protein sequence ID" value="MBM7702214.1"/>
    <property type="molecule type" value="Genomic_DNA"/>
</dbReference>
<dbReference type="SMART" id="SM00287">
    <property type="entry name" value="SH3b"/>
    <property type="match status" value="5"/>
</dbReference>
<evidence type="ECO:0000256" key="2">
    <source>
        <dbReference type="ARBA" id="ARBA00023316"/>
    </source>
</evidence>
<feature type="domain" description="SH3b" evidence="4">
    <location>
        <begin position="184"/>
        <end position="247"/>
    </location>
</feature>
<protein>
    <submittedName>
        <fullName evidence="5">N-acetylmuramoyl-L-alanine amidase</fullName>
        <ecNumber evidence="5">3.5.1.28</ecNumber>
    </submittedName>
</protein>
<evidence type="ECO:0000256" key="1">
    <source>
        <dbReference type="ARBA" id="ARBA00022801"/>
    </source>
</evidence>
<dbReference type="Pfam" id="PF01520">
    <property type="entry name" value="Amidase_3"/>
    <property type="match status" value="1"/>
</dbReference>
<feature type="domain" description="SH3b" evidence="4">
    <location>
        <begin position="30"/>
        <end position="92"/>
    </location>
</feature>
<dbReference type="InterPro" id="IPR002508">
    <property type="entry name" value="MurNAc-LAA_cat"/>
</dbReference>
<dbReference type="InterPro" id="IPR003646">
    <property type="entry name" value="SH3-like_bac-type"/>
</dbReference>
<evidence type="ECO:0000313" key="5">
    <source>
        <dbReference type="EMBL" id="MBM7702214.1"/>
    </source>
</evidence>
<dbReference type="Gene3D" id="3.40.630.40">
    <property type="entry name" value="Zn-dependent exopeptidases"/>
    <property type="match status" value="1"/>
</dbReference>
<dbReference type="PANTHER" id="PTHR34408:SF1">
    <property type="entry name" value="GLYCOSYL HYDROLASE FAMILY 19 DOMAIN-CONTAINING PROTEIN HI_1415"/>
    <property type="match status" value="1"/>
</dbReference>
<dbReference type="SMART" id="SM00646">
    <property type="entry name" value="Ami_3"/>
    <property type="match status" value="1"/>
</dbReference>
<dbReference type="InterPro" id="IPR017293">
    <property type="entry name" value="N-acetylmuramoyl-L-ala_amidase"/>
</dbReference>
<comment type="caution">
    <text evidence="5">The sequence shown here is derived from an EMBL/GenBank/DDBJ whole genome shotgun (WGS) entry which is preliminary data.</text>
</comment>
<dbReference type="GO" id="GO:0008745">
    <property type="term" value="F:N-acetylmuramoyl-L-alanine amidase activity"/>
    <property type="evidence" value="ECO:0007669"/>
    <property type="project" value="UniProtKB-EC"/>
</dbReference>